<dbReference type="PROSITE" id="PS50297">
    <property type="entry name" value="ANK_REP_REGION"/>
    <property type="match status" value="1"/>
</dbReference>
<dbReference type="Gene3D" id="1.25.40.20">
    <property type="entry name" value="Ankyrin repeat-containing domain"/>
    <property type="match status" value="1"/>
</dbReference>
<dbReference type="InterPro" id="IPR036770">
    <property type="entry name" value="Ankyrin_rpt-contain_sf"/>
</dbReference>
<keyword evidence="5" id="KW-0328">Glycosyltransferase</keyword>
<keyword evidence="6" id="KW-1185">Reference proteome</keyword>
<dbReference type="GO" id="GO:0005794">
    <property type="term" value="C:Golgi apparatus"/>
    <property type="evidence" value="ECO:0007669"/>
    <property type="project" value="TreeGrafter"/>
</dbReference>
<evidence type="ECO:0000256" key="1">
    <source>
        <dbReference type="ARBA" id="ARBA00007677"/>
    </source>
</evidence>
<dbReference type="Pfam" id="PF01793">
    <property type="entry name" value="Glyco_transf_15"/>
    <property type="match status" value="1"/>
</dbReference>
<dbReference type="SUPFAM" id="SSF48403">
    <property type="entry name" value="Ankyrin repeat"/>
    <property type="match status" value="1"/>
</dbReference>
<keyword evidence="3" id="KW-0040">ANK repeat</keyword>
<evidence type="ECO:0000256" key="4">
    <source>
        <dbReference type="SAM" id="MobiDB-lite"/>
    </source>
</evidence>
<feature type="repeat" description="ANK" evidence="3">
    <location>
        <begin position="94"/>
        <end position="122"/>
    </location>
</feature>
<dbReference type="Pfam" id="PF00023">
    <property type="entry name" value="Ank"/>
    <property type="match status" value="1"/>
</dbReference>
<comment type="caution">
    <text evidence="5">The sequence shown here is derived from an EMBL/GenBank/DDBJ whole genome shotgun (WGS) entry which is preliminary data.</text>
</comment>
<dbReference type="Gene3D" id="3.90.550.10">
    <property type="entry name" value="Spore Coat Polysaccharide Biosynthesis Protein SpsA, Chain A"/>
    <property type="match status" value="1"/>
</dbReference>
<protein>
    <submittedName>
        <fullName evidence="5">Putative mannosyltransferase KTR3</fullName>
    </submittedName>
</protein>
<sequence>MSLANHEFHQRGGRCKLMEEDEAVQCSADQLARWEAKQKQEWGEMYQKVRVQQANLQKARTQVDMFLQRHGIHSNSFDVNVPKKSFGGLCRTYPLHLAAKKRDWHMIRLLLHFGANPMQRDSRGRPIIVFADEASAEQQVAIIKERDLSWPMSEHPTCSAGYRRAARFTSGPLWMHEALDGFSHILLMDTEFVLSHPVPWDPLRYMFEQNSDLAYWQTHYERTWNRTVYLTEVSKEFMHGRNLMPQVPELVSYWWDESEVPGGSFPVNIYGCLFGGSMSFFRSSLYQSYFEELDSWPGFDEYCWSPQSILAIAAAFFLNDNFITEIWVYGRHQNSSKTPEEGWNDSKRGILPESQRPSAHLKASGE</sequence>
<dbReference type="AlphaFoldDB" id="A0A1Q9EIL3"/>
<dbReference type="GO" id="GO:0016020">
    <property type="term" value="C:membrane"/>
    <property type="evidence" value="ECO:0007669"/>
    <property type="project" value="InterPro"/>
</dbReference>
<dbReference type="InterPro" id="IPR002685">
    <property type="entry name" value="Glyco_trans_15"/>
</dbReference>
<dbReference type="PANTHER" id="PTHR31121">
    <property type="entry name" value="ALPHA-1,2 MANNOSYLTRANSFERASE KTR1"/>
    <property type="match status" value="1"/>
</dbReference>
<dbReference type="Proteomes" id="UP000186817">
    <property type="component" value="Unassembled WGS sequence"/>
</dbReference>
<evidence type="ECO:0000256" key="2">
    <source>
        <dbReference type="ARBA" id="ARBA00022679"/>
    </source>
</evidence>
<proteinExistence type="inferred from homology"/>
<dbReference type="GO" id="GO:0000032">
    <property type="term" value="P:cell wall mannoprotein biosynthetic process"/>
    <property type="evidence" value="ECO:0007669"/>
    <property type="project" value="TreeGrafter"/>
</dbReference>
<name>A0A1Q9EIL3_SYMMI</name>
<keyword evidence="2 5" id="KW-0808">Transferase</keyword>
<dbReference type="GO" id="GO:0000026">
    <property type="term" value="F:alpha-1,2-mannosyltransferase activity"/>
    <property type="evidence" value="ECO:0007669"/>
    <property type="project" value="TreeGrafter"/>
</dbReference>
<accession>A0A1Q9EIL3</accession>
<feature type="compositionally biased region" description="Basic and acidic residues" evidence="4">
    <location>
        <begin position="338"/>
        <end position="350"/>
    </location>
</feature>
<dbReference type="InterPro" id="IPR029044">
    <property type="entry name" value="Nucleotide-diphossugar_trans"/>
</dbReference>
<dbReference type="InterPro" id="IPR002110">
    <property type="entry name" value="Ankyrin_rpt"/>
</dbReference>
<evidence type="ECO:0000313" key="6">
    <source>
        <dbReference type="Proteomes" id="UP000186817"/>
    </source>
</evidence>
<dbReference type="PROSITE" id="PS50088">
    <property type="entry name" value="ANK_REPEAT"/>
    <property type="match status" value="1"/>
</dbReference>
<dbReference type="PANTHER" id="PTHR31121:SF6">
    <property type="entry name" value="ALPHA-1,2 MANNOSYLTRANSFERASE KTR1"/>
    <property type="match status" value="1"/>
</dbReference>
<organism evidence="5 6">
    <name type="scientific">Symbiodinium microadriaticum</name>
    <name type="common">Dinoflagellate</name>
    <name type="synonym">Zooxanthella microadriatica</name>
    <dbReference type="NCBI Taxonomy" id="2951"/>
    <lineage>
        <taxon>Eukaryota</taxon>
        <taxon>Sar</taxon>
        <taxon>Alveolata</taxon>
        <taxon>Dinophyceae</taxon>
        <taxon>Suessiales</taxon>
        <taxon>Symbiodiniaceae</taxon>
        <taxon>Symbiodinium</taxon>
    </lineage>
</organism>
<feature type="region of interest" description="Disordered" evidence="4">
    <location>
        <begin position="334"/>
        <end position="366"/>
    </location>
</feature>
<gene>
    <name evidence="5" type="primary">KTR3</name>
    <name evidence="5" type="ORF">AK812_SmicGene9336</name>
</gene>
<dbReference type="OrthoDB" id="439943at2759"/>
<dbReference type="EMBL" id="LSRX01000142">
    <property type="protein sequence ID" value="OLQ07294.1"/>
    <property type="molecule type" value="Genomic_DNA"/>
</dbReference>
<dbReference type="SUPFAM" id="SSF53448">
    <property type="entry name" value="Nucleotide-diphospho-sugar transferases"/>
    <property type="match status" value="1"/>
</dbReference>
<reference evidence="5 6" key="1">
    <citation type="submission" date="2016-02" db="EMBL/GenBank/DDBJ databases">
        <title>Genome analysis of coral dinoflagellate symbionts highlights evolutionary adaptations to a symbiotic lifestyle.</title>
        <authorList>
            <person name="Aranda M."/>
            <person name="Li Y."/>
            <person name="Liew Y.J."/>
            <person name="Baumgarten S."/>
            <person name="Simakov O."/>
            <person name="Wilson M."/>
            <person name="Piel J."/>
            <person name="Ashoor H."/>
            <person name="Bougouffa S."/>
            <person name="Bajic V.B."/>
            <person name="Ryu T."/>
            <person name="Ravasi T."/>
            <person name="Bayer T."/>
            <person name="Micklem G."/>
            <person name="Kim H."/>
            <person name="Bhak J."/>
            <person name="Lajeunesse T.C."/>
            <person name="Voolstra C.R."/>
        </authorList>
    </citation>
    <scope>NUCLEOTIDE SEQUENCE [LARGE SCALE GENOMIC DNA]</scope>
    <source>
        <strain evidence="5 6">CCMP2467</strain>
    </source>
</reference>
<evidence type="ECO:0000256" key="3">
    <source>
        <dbReference type="PROSITE-ProRule" id="PRU00023"/>
    </source>
</evidence>
<dbReference type="GO" id="GO:0006487">
    <property type="term" value="P:protein N-linked glycosylation"/>
    <property type="evidence" value="ECO:0007669"/>
    <property type="project" value="TreeGrafter"/>
</dbReference>
<comment type="similarity">
    <text evidence="1">Belongs to the glycosyltransferase 15 family.</text>
</comment>
<evidence type="ECO:0000313" key="5">
    <source>
        <dbReference type="EMBL" id="OLQ07294.1"/>
    </source>
</evidence>